<accession>A0A3N2GWE0</accession>
<evidence type="ECO:0000313" key="1">
    <source>
        <dbReference type="EMBL" id="ROS40509.1"/>
    </source>
</evidence>
<name>A0A3N2GWE0_9PSEU</name>
<dbReference type="RefSeq" id="WP_123684052.1">
    <property type="nucleotide sequence ID" value="NZ_RKHY01000001.1"/>
</dbReference>
<dbReference type="GeneID" id="301844234"/>
<proteinExistence type="predicted"/>
<keyword evidence="2" id="KW-1185">Reference proteome</keyword>
<dbReference type="Proteomes" id="UP000274843">
    <property type="component" value="Unassembled WGS sequence"/>
</dbReference>
<sequence length="165" mass="18033">MAVSRLVRAELARHDWGRLRCGCGRSGAHLPGTFETILEAAEPREALGARLDNHLEISGNLFEVAVPAVEVILAALAGPLPDFARVELLDVLAVLVSGDSYAGQPADLGEHCRLKARNGLWTILQVGYEHEAEAVRDILWVVDPDQPRAGYHAMGLAKRIKRSRR</sequence>
<evidence type="ECO:0000313" key="2">
    <source>
        <dbReference type="Proteomes" id="UP000274843"/>
    </source>
</evidence>
<dbReference type="EMBL" id="RKHY01000001">
    <property type="protein sequence ID" value="ROS40509.1"/>
    <property type="molecule type" value="Genomic_DNA"/>
</dbReference>
<reference evidence="1 2" key="1">
    <citation type="submission" date="2018-11" db="EMBL/GenBank/DDBJ databases">
        <title>Sequencing the genomes of 1000 actinobacteria strains.</title>
        <authorList>
            <person name="Klenk H.-P."/>
        </authorList>
    </citation>
    <scope>NUCLEOTIDE SEQUENCE [LARGE SCALE GENOMIC DNA]</scope>
    <source>
        <strain evidence="1 2">DSM 44348</strain>
    </source>
</reference>
<protein>
    <submittedName>
        <fullName evidence="1">Uncharacterized protein</fullName>
    </submittedName>
</protein>
<dbReference type="AlphaFoldDB" id="A0A3N2GWE0"/>
<gene>
    <name evidence="1" type="ORF">EDD35_2846</name>
</gene>
<comment type="caution">
    <text evidence="1">The sequence shown here is derived from an EMBL/GenBank/DDBJ whole genome shotgun (WGS) entry which is preliminary data.</text>
</comment>
<organism evidence="1 2">
    <name type="scientific">Amycolatopsis thermoflava</name>
    <dbReference type="NCBI Taxonomy" id="84480"/>
    <lineage>
        <taxon>Bacteria</taxon>
        <taxon>Bacillati</taxon>
        <taxon>Actinomycetota</taxon>
        <taxon>Actinomycetes</taxon>
        <taxon>Pseudonocardiales</taxon>
        <taxon>Pseudonocardiaceae</taxon>
        <taxon>Amycolatopsis</taxon>
        <taxon>Amycolatopsis methanolica group</taxon>
    </lineage>
</organism>